<dbReference type="SUPFAM" id="SSF51197">
    <property type="entry name" value="Clavaminate synthase-like"/>
    <property type="match status" value="1"/>
</dbReference>
<sequence length="364" mass="38435">MLGGDRILPQGQRGRGAVSGHGEATELSDASNALGWHHDGATVCTMAVALSSAGEHFDGGELQVRDRQQGRELLHTVSDLRRGDVVAWRGWDVHRVRPVRSGRRRVLVAEWWLGTGCSEADPRPRDSEEAILRVLQSHGDSAQLHTILGADLAERGDLAGAEKSLRTAVELDPRHLEAQHGLAYVLAQRGDRAGAEEGLRAVLRLDPQQPKVLYNLGKALAERGDFAGAEKTFREALRLDPAAAALHYALAVTLSSLGDAAGAEASYQAAVRLGQQREVPRDGLDSPSQVQAAVPTAPSPNGTPGPMGAPRRAPPSRKVPTAPPRVPPRAPQRSPLGAPPGAPPGTPAAAPPGMPPGSWLRSRG</sequence>
<dbReference type="Gene3D" id="1.25.40.10">
    <property type="entry name" value="Tetratricopeptide repeat domain"/>
    <property type="match status" value="1"/>
</dbReference>
<evidence type="ECO:0000256" key="2">
    <source>
        <dbReference type="ARBA" id="ARBA00022803"/>
    </source>
</evidence>
<feature type="region of interest" description="Disordered" evidence="4">
    <location>
        <begin position="279"/>
        <end position="364"/>
    </location>
</feature>
<dbReference type="InterPro" id="IPR044862">
    <property type="entry name" value="Pro_4_hyd_alph_FE2OG_OXY"/>
</dbReference>
<protein>
    <recommendedName>
        <fullName evidence="5">Prolyl 4-hydroxylase alpha subunit Fe(2+) 2OG dioxygenase domain-containing protein</fullName>
    </recommendedName>
</protein>
<evidence type="ECO:0000256" key="4">
    <source>
        <dbReference type="SAM" id="MobiDB-lite"/>
    </source>
</evidence>
<dbReference type="InterPro" id="IPR019734">
    <property type="entry name" value="TPR_rpt"/>
</dbReference>
<reference evidence="6" key="1">
    <citation type="submission" date="2023-10" db="EMBL/GenBank/DDBJ databases">
        <authorList>
            <person name="Chen Y."/>
            <person name="Shah S."/>
            <person name="Dougan E. K."/>
            <person name="Thang M."/>
            <person name="Chan C."/>
        </authorList>
    </citation>
    <scope>NUCLEOTIDE SEQUENCE [LARGE SCALE GENOMIC DNA]</scope>
</reference>
<evidence type="ECO:0000256" key="1">
    <source>
        <dbReference type="ARBA" id="ARBA00022737"/>
    </source>
</evidence>
<keyword evidence="1" id="KW-0677">Repeat</keyword>
<evidence type="ECO:0000313" key="6">
    <source>
        <dbReference type="EMBL" id="CAK0807911.1"/>
    </source>
</evidence>
<dbReference type="Pfam" id="PF14559">
    <property type="entry name" value="TPR_19"/>
    <property type="match status" value="1"/>
</dbReference>
<evidence type="ECO:0000313" key="7">
    <source>
        <dbReference type="Proteomes" id="UP001189429"/>
    </source>
</evidence>
<keyword evidence="7" id="KW-1185">Reference proteome</keyword>
<dbReference type="Pfam" id="PF13640">
    <property type="entry name" value="2OG-FeII_Oxy_3"/>
    <property type="match status" value="1"/>
</dbReference>
<accession>A0ABN9QR29</accession>
<dbReference type="EMBL" id="CAUYUJ010004036">
    <property type="protein sequence ID" value="CAK0807911.1"/>
    <property type="molecule type" value="Genomic_DNA"/>
</dbReference>
<proteinExistence type="predicted"/>
<evidence type="ECO:0000259" key="5">
    <source>
        <dbReference type="Pfam" id="PF13640"/>
    </source>
</evidence>
<dbReference type="SUPFAM" id="SSF48452">
    <property type="entry name" value="TPR-like"/>
    <property type="match status" value="1"/>
</dbReference>
<dbReference type="InterPro" id="IPR050498">
    <property type="entry name" value="Ycf3"/>
</dbReference>
<evidence type="ECO:0000256" key="3">
    <source>
        <dbReference type="PROSITE-ProRule" id="PRU00339"/>
    </source>
</evidence>
<dbReference type="Pfam" id="PF13432">
    <property type="entry name" value="TPR_16"/>
    <property type="match status" value="1"/>
</dbReference>
<dbReference type="PROSITE" id="PS50005">
    <property type="entry name" value="TPR"/>
    <property type="match status" value="2"/>
</dbReference>
<name>A0ABN9QR29_9DINO</name>
<feature type="domain" description="Prolyl 4-hydroxylase alpha subunit Fe(2+) 2OG dioxygenase" evidence="5">
    <location>
        <begin position="33"/>
        <end position="111"/>
    </location>
</feature>
<feature type="repeat" description="TPR" evidence="3">
    <location>
        <begin position="142"/>
        <end position="175"/>
    </location>
</feature>
<dbReference type="PROSITE" id="PS50293">
    <property type="entry name" value="TPR_REGION"/>
    <property type="match status" value="1"/>
</dbReference>
<organism evidence="6 7">
    <name type="scientific">Prorocentrum cordatum</name>
    <dbReference type="NCBI Taxonomy" id="2364126"/>
    <lineage>
        <taxon>Eukaryota</taxon>
        <taxon>Sar</taxon>
        <taxon>Alveolata</taxon>
        <taxon>Dinophyceae</taxon>
        <taxon>Prorocentrales</taxon>
        <taxon>Prorocentraceae</taxon>
        <taxon>Prorocentrum</taxon>
    </lineage>
</organism>
<dbReference type="PANTHER" id="PTHR44858:SF1">
    <property type="entry name" value="UDP-N-ACETYLGLUCOSAMINE--PEPTIDE N-ACETYLGLUCOSAMINYLTRANSFERASE SPINDLY-RELATED"/>
    <property type="match status" value="1"/>
</dbReference>
<dbReference type="SMART" id="SM00028">
    <property type="entry name" value="TPR"/>
    <property type="match status" value="4"/>
</dbReference>
<dbReference type="PANTHER" id="PTHR44858">
    <property type="entry name" value="TETRATRICOPEPTIDE REPEAT PROTEIN 6"/>
    <property type="match status" value="1"/>
</dbReference>
<feature type="compositionally biased region" description="Pro residues" evidence="4">
    <location>
        <begin position="321"/>
        <end position="330"/>
    </location>
</feature>
<comment type="caution">
    <text evidence="6">The sequence shown here is derived from an EMBL/GenBank/DDBJ whole genome shotgun (WGS) entry which is preliminary data.</text>
</comment>
<gene>
    <name evidence="6" type="ORF">PCOR1329_LOCUS13645</name>
</gene>
<feature type="region of interest" description="Disordered" evidence="4">
    <location>
        <begin position="1"/>
        <end position="24"/>
    </location>
</feature>
<feature type="repeat" description="TPR" evidence="3">
    <location>
        <begin position="210"/>
        <end position="243"/>
    </location>
</feature>
<dbReference type="Proteomes" id="UP001189429">
    <property type="component" value="Unassembled WGS sequence"/>
</dbReference>
<dbReference type="Gene3D" id="2.60.120.620">
    <property type="entry name" value="q2cbj1_9rhob like domain"/>
    <property type="match status" value="1"/>
</dbReference>
<dbReference type="InterPro" id="IPR011990">
    <property type="entry name" value="TPR-like_helical_dom_sf"/>
</dbReference>
<keyword evidence="2 3" id="KW-0802">TPR repeat</keyword>
<feature type="compositionally biased region" description="Pro residues" evidence="4">
    <location>
        <begin position="337"/>
        <end position="355"/>
    </location>
</feature>